<name>A0AAE0DVV3_9ROSI</name>
<accession>A0AAE0DVV3</accession>
<dbReference type="Pfam" id="PF14111">
    <property type="entry name" value="DUF4283"/>
    <property type="match status" value="1"/>
</dbReference>
<evidence type="ECO:0000313" key="2">
    <source>
        <dbReference type="EMBL" id="KAK3193080.1"/>
    </source>
</evidence>
<keyword evidence="3" id="KW-1185">Reference proteome</keyword>
<feature type="domain" description="DUF4283" evidence="1">
    <location>
        <begin position="35"/>
        <end position="108"/>
    </location>
</feature>
<reference evidence="2" key="1">
    <citation type="journal article" date="2023" name="Plant J.">
        <title>Genome sequences and population genomics provide insights into the demographic history, inbreeding, and mutation load of two 'living fossil' tree species of Dipteronia.</title>
        <authorList>
            <person name="Feng Y."/>
            <person name="Comes H.P."/>
            <person name="Chen J."/>
            <person name="Zhu S."/>
            <person name="Lu R."/>
            <person name="Zhang X."/>
            <person name="Li P."/>
            <person name="Qiu J."/>
            <person name="Olsen K.M."/>
            <person name="Qiu Y."/>
        </authorList>
    </citation>
    <scope>NUCLEOTIDE SEQUENCE</scope>
    <source>
        <strain evidence="2">NBL</strain>
    </source>
</reference>
<dbReference type="AlphaFoldDB" id="A0AAE0DVV3"/>
<dbReference type="PANTHER" id="PTHR31286">
    <property type="entry name" value="GLYCINE-RICH CELL WALL STRUCTURAL PROTEIN 1.8-LIKE"/>
    <property type="match status" value="1"/>
</dbReference>
<gene>
    <name evidence="2" type="ORF">Dsin_024390</name>
</gene>
<evidence type="ECO:0000259" key="1">
    <source>
        <dbReference type="Pfam" id="PF14111"/>
    </source>
</evidence>
<proteinExistence type="predicted"/>
<dbReference type="PANTHER" id="PTHR31286:SF167">
    <property type="entry name" value="OS09G0268800 PROTEIN"/>
    <property type="match status" value="1"/>
</dbReference>
<dbReference type="InterPro" id="IPR040256">
    <property type="entry name" value="At4g02000-like"/>
</dbReference>
<evidence type="ECO:0000313" key="3">
    <source>
        <dbReference type="Proteomes" id="UP001281410"/>
    </source>
</evidence>
<sequence>MNTKEIALMCDALTLKENSGLVCILDGVLKDNEKRRLDLCLMGKVLSTKLVKKDIFISVFSKFWKVSEGVQIEAVEGNVFAFYFKNNLDRHHIQSGGPWNFDSSIIAFEEPTGIGDIKSIKISKVDFWSGWEVPSKMIREVRNVDLETIRDEVRRFLRVRVAISIDVPLQRCLQLDLLGHGLVTTLLLRYERLIDYCFKCGLVGHILSNV</sequence>
<protein>
    <recommendedName>
        <fullName evidence="1">DUF4283 domain-containing protein</fullName>
    </recommendedName>
</protein>
<dbReference type="InterPro" id="IPR025558">
    <property type="entry name" value="DUF4283"/>
</dbReference>
<comment type="caution">
    <text evidence="2">The sequence shown here is derived from an EMBL/GenBank/DDBJ whole genome shotgun (WGS) entry which is preliminary data.</text>
</comment>
<dbReference type="EMBL" id="JANJYJ010000008">
    <property type="protein sequence ID" value="KAK3193080.1"/>
    <property type="molecule type" value="Genomic_DNA"/>
</dbReference>
<dbReference type="Proteomes" id="UP001281410">
    <property type="component" value="Unassembled WGS sequence"/>
</dbReference>
<organism evidence="2 3">
    <name type="scientific">Dipteronia sinensis</name>
    <dbReference type="NCBI Taxonomy" id="43782"/>
    <lineage>
        <taxon>Eukaryota</taxon>
        <taxon>Viridiplantae</taxon>
        <taxon>Streptophyta</taxon>
        <taxon>Embryophyta</taxon>
        <taxon>Tracheophyta</taxon>
        <taxon>Spermatophyta</taxon>
        <taxon>Magnoliopsida</taxon>
        <taxon>eudicotyledons</taxon>
        <taxon>Gunneridae</taxon>
        <taxon>Pentapetalae</taxon>
        <taxon>rosids</taxon>
        <taxon>malvids</taxon>
        <taxon>Sapindales</taxon>
        <taxon>Sapindaceae</taxon>
        <taxon>Hippocastanoideae</taxon>
        <taxon>Acereae</taxon>
        <taxon>Dipteronia</taxon>
    </lineage>
</organism>